<gene>
    <name evidence="1" type="ORF">THITE_2114196</name>
</gene>
<dbReference type="EMBL" id="CP003010">
    <property type="protein sequence ID" value="AEO66231.1"/>
    <property type="molecule type" value="Genomic_DNA"/>
</dbReference>
<sequence>MRRLRRLYFKCNCFVDPALLADMLEDAPGLEVVALHWDARAFVLLGDRTVADAWDALARRRDSLREIRLDVLKSTSLGWGDGGWDSLVGFERLEVLKVDGHALGALRAVWERRNRHTGWIASCRACFRRAFVR</sequence>
<reference evidence="1 2" key="1">
    <citation type="journal article" date="2011" name="Nat. Biotechnol.">
        <title>Comparative genomic analysis of the thermophilic biomass-degrading fungi Myceliophthora thermophila and Thielavia terrestris.</title>
        <authorList>
            <person name="Berka R.M."/>
            <person name="Grigoriev I.V."/>
            <person name="Otillar R."/>
            <person name="Salamov A."/>
            <person name="Grimwood J."/>
            <person name="Reid I."/>
            <person name="Ishmael N."/>
            <person name="John T."/>
            <person name="Darmond C."/>
            <person name="Moisan M.-C."/>
            <person name="Henrissat B."/>
            <person name="Coutinho P.M."/>
            <person name="Lombard V."/>
            <person name="Natvig D.O."/>
            <person name="Lindquist E."/>
            <person name="Schmutz J."/>
            <person name="Lucas S."/>
            <person name="Harris P."/>
            <person name="Powlowski J."/>
            <person name="Bellemare A."/>
            <person name="Taylor D."/>
            <person name="Butler G."/>
            <person name="de Vries R.P."/>
            <person name="Allijn I.E."/>
            <person name="van den Brink J."/>
            <person name="Ushinsky S."/>
            <person name="Storms R."/>
            <person name="Powell A.J."/>
            <person name="Paulsen I.T."/>
            <person name="Elbourne L.D.H."/>
            <person name="Baker S.E."/>
            <person name="Magnuson J."/>
            <person name="LaBoissiere S."/>
            <person name="Clutterbuck A.J."/>
            <person name="Martinez D."/>
            <person name="Wogulis M."/>
            <person name="de Leon A.L."/>
            <person name="Rey M.W."/>
            <person name="Tsang A."/>
        </authorList>
    </citation>
    <scope>NUCLEOTIDE SEQUENCE [LARGE SCALE GENOMIC DNA]</scope>
    <source>
        <strain evidence="2">ATCC 38088 / NRRL 8126</strain>
    </source>
</reference>
<accession>G2QYD3</accession>
<proteinExistence type="predicted"/>
<keyword evidence="2" id="KW-1185">Reference proteome</keyword>
<name>G2QYD3_THETT</name>
<dbReference type="GeneID" id="11515244"/>
<dbReference type="Proteomes" id="UP000008181">
    <property type="component" value="Chromosome 2"/>
</dbReference>
<dbReference type="HOGENOM" id="CLU_1908150_0_0_1"/>
<organism evidence="1 2">
    <name type="scientific">Thermothielavioides terrestris (strain ATCC 38088 / NRRL 8126)</name>
    <name type="common">Thielavia terrestris</name>
    <dbReference type="NCBI Taxonomy" id="578455"/>
    <lineage>
        <taxon>Eukaryota</taxon>
        <taxon>Fungi</taxon>
        <taxon>Dikarya</taxon>
        <taxon>Ascomycota</taxon>
        <taxon>Pezizomycotina</taxon>
        <taxon>Sordariomycetes</taxon>
        <taxon>Sordariomycetidae</taxon>
        <taxon>Sordariales</taxon>
        <taxon>Chaetomiaceae</taxon>
        <taxon>Thermothielavioides</taxon>
        <taxon>Thermothielavioides terrestris</taxon>
    </lineage>
</organism>
<dbReference type="OrthoDB" id="4757858at2759"/>
<protein>
    <submittedName>
        <fullName evidence="1">Uncharacterized protein</fullName>
    </submittedName>
</protein>
<evidence type="ECO:0000313" key="2">
    <source>
        <dbReference type="Proteomes" id="UP000008181"/>
    </source>
</evidence>
<evidence type="ECO:0000313" key="1">
    <source>
        <dbReference type="EMBL" id="AEO66231.1"/>
    </source>
</evidence>
<dbReference type="KEGG" id="ttt:THITE_2114196"/>
<dbReference type="AlphaFoldDB" id="G2QYD3"/>
<dbReference type="RefSeq" id="XP_003652567.1">
    <property type="nucleotide sequence ID" value="XM_003652519.1"/>
</dbReference>